<evidence type="ECO:0000313" key="3">
    <source>
        <dbReference type="Proteomes" id="UP000287830"/>
    </source>
</evidence>
<dbReference type="Proteomes" id="UP000287830">
    <property type="component" value="Unassembled WGS sequence"/>
</dbReference>
<proteinExistence type="predicted"/>
<evidence type="ECO:0000256" key="1">
    <source>
        <dbReference type="SAM" id="MobiDB-lite"/>
    </source>
</evidence>
<dbReference type="AlphaFoldDB" id="A0A7U9Q163"/>
<evidence type="ECO:0000313" key="2">
    <source>
        <dbReference type="EMBL" id="GCD40207.1"/>
    </source>
</evidence>
<feature type="region of interest" description="Disordered" evidence="1">
    <location>
        <begin position="45"/>
        <end position="64"/>
    </location>
</feature>
<sequence length="64" mass="7294">MTDTTAERIEAFIERLRIPFGMEVGLERDWDVLVCLQALDAGGEDRTVRRKNGTTGERKKQEQG</sequence>
<reference evidence="2 3" key="1">
    <citation type="submission" date="2018-11" db="EMBL/GenBank/DDBJ databases">
        <title>Whole genome sequence of Streptomyces chrestomyceticus NBRC 13444(T).</title>
        <authorList>
            <person name="Komaki H."/>
            <person name="Tamura T."/>
        </authorList>
    </citation>
    <scope>NUCLEOTIDE SEQUENCE [LARGE SCALE GENOMIC DNA]</scope>
    <source>
        <strain evidence="2 3">NBRC 13444</strain>
    </source>
</reference>
<name>A0A7U9Q163_9ACTN</name>
<dbReference type="RefSeq" id="WP_174856514.1">
    <property type="nucleotide sequence ID" value="NZ_BHZC01000001.1"/>
</dbReference>
<accession>A0A7U9Q163</accession>
<comment type="caution">
    <text evidence="2">The sequence shown here is derived from an EMBL/GenBank/DDBJ whole genome shotgun (WGS) entry which is preliminary data.</text>
</comment>
<protein>
    <submittedName>
        <fullName evidence="2">Uncharacterized protein</fullName>
    </submittedName>
</protein>
<gene>
    <name evidence="2" type="ORF">OEIGOIKO_08064</name>
</gene>
<dbReference type="GeneID" id="95626678"/>
<organism evidence="2 3">
    <name type="scientific">Streptomyces chrestomyceticus JCM 4735</name>
    <dbReference type="NCBI Taxonomy" id="1306181"/>
    <lineage>
        <taxon>Bacteria</taxon>
        <taxon>Bacillati</taxon>
        <taxon>Actinomycetota</taxon>
        <taxon>Actinomycetes</taxon>
        <taxon>Kitasatosporales</taxon>
        <taxon>Streptomycetaceae</taxon>
        <taxon>Streptomyces</taxon>
    </lineage>
</organism>
<dbReference type="EMBL" id="BHZC01000001">
    <property type="protein sequence ID" value="GCD40207.1"/>
    <property type="molecule type" value="Genomic_DNA"/>
</dbReference>